<dbReference type="Pfam" id="PF13701">
    <property type="entry name" value="DDE_Tnp_1_4"/>
    <property type="match status" value="1"/>
</dbReference>
<dbReference type="EMBL" id="BAAAPO010000042">
    <property type="protein sequence ID" value="GAA1802618.1"/>
    <property type="molecule type" value="Genomic_DNA"/>
</dbReference>
<protein>
    <recommendedName>
        <fullName evidence="2">Transposase DDE domain-containing protein</fullName>
    </recommendedName>
</protein>
<comment type="caution">
    <text evidence="3">The sequence shown here is derived from an EMBL/GenBank/DDBJ whole genome shotgun (WGS) entry which is preliminary data.</text>
</comment>
<evidence type="ECO:0000256" key="1">
    <source>
        <dbReference type="SAM" id="MobiDB-lite"/>
    </source>
</evidence>
<feature type="region of interest" description="Disordered" evidence="1">
    <location>
        <begin position="174"/>
        <end position="204"/>
    </location>
</feature>
<evidence type="ECO:0000313" key="4">
    <source>
        <dbReference type="Proteomes" id="UP001499938"/>
    </source>
</evidence>
<accession>A0ABN2M0Q5</accession>
<name>A0ABN2M0Q5_9MICO</name>
<dbReference type="InterPro" id="IPR025668">
    <property type="entry name" value="Tnp_DDE_dom"/>
</dbReference>
<feature type="compositionally biased region" description="Basic residues" evidence="1">
    <location>
        <begin position="176"/>
        <end position="194"/>
    </location>
</feature>
<gene>
    <name evidence="3" type="ORF">GCM10009811_27970</name>
</gene>
<keyword evidence="4" id="KW-1185">Reference proteome</keyword>
<dbReference type="Proteomes" id="UP001499938">
    <property type="component" value="Unassembled WGS sequence"/>
</dbReference>
<evidence type="ECO:0000259" key="2">
    <source>
        <dbReference type="Pfam" id="PF13701"/>
    </source>
</evidence>
<evidence type="ECO:0000313" key="3">
    <source>
        <dbReference type="EMBL" id="GAA1802618.1"/>
    </source>
</evidence>
<sequence length="204" mass="22198">MVAHAGSIAMRLLADRTGLTEQLSVAMTRRGFTPRHDRARVLVDVAVLLADGGEAIADMHVLRHQREVLGPVASPPTVWRMLDDVTAGRRRKIAAARARVRRRVWGQFPDGVPASAVAGADLGTVVVLDVDATVVVTHSEKEEASATFKRTFGCHPIGVWCDNTGEFLAAMLRPGKPARTRPRTTSRSCPRRSPRSPPPTARRC</sequence>
<proteinExistence type="predicted"/>
<feature type="compositionally biased region" description="Pro residues" evidence="1">
    <location>
        <begin position="195"/>
        <end position="204"/>
    </location>
</feature>
<organism evidence="3 4">
    <name type="scientific">Nostocoides veronense</name>
    <dbReference type="NCBI Taxonomy" id="330836"/>
    <lineage>
        <taxon>Bacteria</taxon>
        <taxon>Bacillati</taxon>
        <taxon>Actinomycetota</taxon>
        <taxon>Actinomycetes</taxon>
        <taxon>Micrococcales</taxon>
        <taxon>Intrasporangiaceae</taxon>
        <taxon>Nostocoides</taxon>
    </lineage>
</organism>
<reference evidence="3 4" key="1">
    <citation type="journal article" date="2019" name="Int. J. Syst. Evol. Microbiol.">
        <title>The Global Catalogue of Microorganisms (GCM) 10K type strain sequencing project: providing services to taxonomists for standard genome sequencing and annotation.</title>
        <authorList>
            <consortium name="The Broad Institute Genomics Platform"/>
            <consortium name="The Broad Institute Genome Sequencing Center for Infectious Disease"/>
            <person name="Wu L."/>
            <person name="Ma J."/>
        </authorList>
    </citation>
    <scope>NUCLEOTIDE SEQUENCE [LARGE SCALE GENOMIC DNA]</scope>
    <source>
        <strain evidence="3 4">JCM 15592</strain>
    </source>
</reference>
<feature type="domain" description="Transposase DDE" evidence="2">
    <location>
        <begin position="2"/>
        <end position="177"/>
    </location>
</feature>